<proteinExistence type="predicted"/>
<dbReference type="Proteomes" id="UP000011750">
    <property type="component" value="Chromosome A05"/>
</dbReference>
<reference evidence="1 2" key="1">
    <citation type="journal article" date="2011" name="Nat. Genet.">
        <title>The genome of the mesopolyploid crop species Brassica rapa.</title>
        <authorList>
            <consortium name="Brassica rapa Genome Sequencing Project Consortium"/>
            <person name="Wang X."/>
            <person name="Wang H."/>
            <person name="Wang J."/>
            <person name="Sun R."/>
            <person name="Wu J."/>
            <person name="Liu S."/>
            <person name="Bai Y."/>
            <person name="Mun J.H."/>
            <person name="Bancroft I."/>
            <person name="Cheng F."/>
            <person name="Huang S."/>
            <person name="Li X."/>
            <person name="Hua W."/>
            <person name="Wang J."/>
            <person name="Wang X."/>
            <person name="Freeling M."/>
            <person name="Pires J.C."/>
            <person name="Paterson A.H."/>
            <person name="Chalhoub B."/>
            <person name="Wang B."/>
            <person name="Hayward A."/>
            <person name="Sharpe A.G."/>
            <person name="Park B.S."/>
            <person name="Weisshaar B."/>
            <person name="Liu B."/>
            <person name="Li B."/>
            <person name="Liu B."/>
            <person name="Tong C."/>
            <person name="Song C."/>
            <person name="Duran C."/>
            <person name="Peng C."/>
            <person name="Geng C."/>
            <person name="Koh C."/>
            <person name="Lin C."/>
            <person name="Edwards D."/>
            <person name="Mu D."/>
            <person name="Shen D."/>
            <person name="Soumpourou E."/>
            <person name="Li F."/>
            <person name="Fraser F."/>
            <person name="Conant G."/>
            <person name="Lassalle G."/>
            <person name="King G.J."/>
            <person name="Bonnema G."/>
            <person name="Tang H."/>
            <person name="Wang H."/>
            <person name="Belcram H."/>
            <person name="Zhou H."/>
            <person name="Hirakawa H."/>
            <person name="Abe H."/>
            <person name="Guo H."/>
            <person name="Wang H."/>
            <person name="Jin H."/>
            <person name="Parkin I.A."/>
            <person name="Batley J."/>
            <person name="Kim J.S."/>
            <person name="Just J."/>
            <person name="Li J."/>
            <person name="Xu J."/>
            <person name="Deng J."/>
            <person name="Kim J.A."/>
            <person name="Li J."/>
            <person name="Yu J."/>
            <person name="Meng J."/>
            <person name="Wang J."/>
            <person name="Min J."/>
            <person name="Poulain J."/>
            <person name="Wang J."/>
            <person name="Hatakeyama K."/>
            <person name="Wu K."/>
            <person name="Wang L."/>
            <person name="Fang L."/>
            <person name="Trick M."/>
            <person name="Links M.G."/>
            <person name="Zhao M."/>
            <person name="Jin M."/>
            <person name="Ramchiary N."/>
            <person name="Drou N."/>
            <person name="Berkman P.J."/>
            <person name="Cai Q."/>
            <person name="Huang Q."/>
            <person name="Li R."/>
            <person name="Tabata S."/>
            <person name="Cheng S."/>
            <person name="Zhang S."/>
            <person name="Zhang S."/>
            <person name="Huang S."/>
            <person name="Sato S."/>
            <person name="Sun S."/>
            <person name="Kwon S.J."/>
            <person name="Choi S.R."/>
            <person name="Lee T.H."/>
            <person name="Fan W."/>
            <person name="Zhao X."/>
            <person name="Tan X."/>
            <person name="Xu X."/>
            <person name="Wang Y."/>
            <person name="Qiu Y."/>
            <person name="Yin Y."/>
            <person name="Li Y."/>
            <person name="Du Y."/>
            <person name="Liao Y."/>
            <person name="Lim Y."/>
            <person name="Narusaka Y."/>
            <person name="Wang Y."/>
            <person name="Wang Z."/>
            <person name="Li Z."/>
            <person name="Wang Z."/>
            <person name="Xiong Z."/>
            <person name="Zhang Z."/>
        </authorList>
    </citation>
    <scope>NUCLEOTIDE SEQUENCE [LARGE SCALE GENOMIC DNA]</scope>
    <source>
        <strain evidence="1 2">cv. Chiifu-401-42</strain>
    </source>
</reference>
<reference evidence="1 2" key="2">
    <citation type="journal article" date="2018" name="Hortic Res">
        <title>Improved Brassica rapa reference genome by single-molecule sequencing and chromosome conformation capture technologies.</title>
        <authorList>
            <person name="Zhang L."/>
            <person name="Cai X."/>
            <person name="Wu J."/>
            <person name="Liu M."/>
            <person name="Grob S."/>
            <person name="Cheng F."/>
            <person name="Liang J."/>
            <person name="Cai C."/>
            <person name="Liu Z."/>
            <person name="Liu B."/>
            <person name="Wang F."/>
            <person name="Li S."/>
            <person name="Liu F."/>
            <person name="Li X."/>
            <person name="Cheng L."/>
            <person name="Yang W."/>
            <person name="Li M.H."/>
            <person name="Grossniklaus U."/>
            <person name="Zheng H."/>
            <person name="Wang X."/>
        </authorList>
    </citation>
    <scope>NUCLEOTIDE SEQUENCE [LARGE SCALE GENOMIC DNA]</scope>
    <source>
        <strain evidence="1 2">cv. Chiifu-401-42</strain>
    </source>
</reference>
<dbReference type="EnsemblPlants" id="Bra032224.1">
    <property type="protein sequence ID" value="Bra032224.1-P"/>
    <property type="gene ID" value="Bra032224"/>
</dbReference>
<dbReference type="Gramene" id="Bra032224.1">
    <property type="protein sequence ID" value="Bra032224.1-P"/>
    <property type="gene ID" value="Bra032224"/>
</dbReference>
<name>M4ETU2_BRACM</name>
<evidence type="ECO:0000313" key="1">
    <source>
        <dbReference type="EnsemblPlants" id="Bra032224.1-P"/>
    </source>
</evidence>
<evidence type="ECO:0000313" key="2">
    <source>
        <dbReference type="Proteomes" id="UP000011750"/>
    </source>
</evidence>
<sequence length="96" mass="10500">MAAVLINLNTKVFPSTHVLLASMENSSVAIQSLQGDLLRTDSWDPAVALEQYKTVKTTEVELLGLPAPSFNDEHEILWPAEAEKTPEPTDDDPPAE</sequence>
<organism evidence="1 2">
    <name type="scientific">Brassica campestris</name>
    <name type="common">Field mustard</name>
    <dbReference type="NCBI Taxonomy" id="3711"/>
    <lineage>
        <taxon>Eukaryota</taxon>
        <taxon>Viridiplantae</taxon>
        <taxon>Streptophyta</taxon>
        <taxon>Embryophyta</taxon>
        <taxon>Tracheophyta</taxon>
        <taxon>Spermatophyta</taxon>
        <taxon>Magnoliopsida</taxon>
        <taxon>eudicotyledons</taxon>
        <taxon>Gunneridae</taxon>
        <taxon>Pentapetalae</taxon>
        <taxon>rosids</taxon>
        <taxon>malvids</taxon>
        <taxon>Brassicales</taxon>
        <taxon>Brassicaceae</taxon>
        <taxon>Brassiceae</taxon>
        <taxon>Brassica</taxon>
    </lineage>
</organism>
<dbReference type="HOGENOM" id="CLU_2362699_0_0_1"/>
<dbReference type="AlphaFoldDB" id="M4ETU2"/>
<accession>M4ETU2</accession>
<reference evidence="1" key="3">
    <citation type="submission" date="2023-03" db="UniProtKB">
        <authorList>
            <consortium name="EnsemblPlants"/>
        </authorList>
    </citation>
    <scope>IDENTIFICATION</scope>
    <source>
        <strain evidence="1">cv. Chiifu-401-42</strain>
    </source>
</reference>
<keyword evidence="2" id="KW-1185">Reference proteome</keyword>
<dbReference type="InParanoid" id="M4ETU2"/>
<protein>
    <submittedName>
        <fullName evidence="1">Uncharacterized protein</fullName>
    </submittedName>
</protein>